<accession>A0A165ZB82</accession>
<dbReference type="Proteomes" id="UP000077266">
    <property type="component" value="Unassembled WGS sequence"/>
</dbReference>
<evidence type="ECO:0000256" key="1">
    <source>
        <dbReference type="SAM" id="MobiDB-lite"/>
    </source>
</evidence>
<dbReference type="AlphaFoldDB" id="A0A165ZB82"/>
<feature type="region of interest" description="Disordered" evidence="1">
    <location>
        <begin position="270"/>
        <end position="344"/>
    </location>
</feature>
<dbReference type="EMBL" id="KV426416">
    <property type="protein sequence ID" value="KZV81119.1"/>
    <property type="molecule type" value="Genomic_DNA"/>
</dbReference>
<name>A0A165ZB82_EXIGL</name>
<reference evidence="2 3" key="1">
    <citation type="journal article" date="2016" name="Mol. Biol. Evol.">
        <title>Comparative Genomics of Early-Diverging Mushroom-Forming Fungi Provides Insights into the Origins of Lignocellulose Decay Capabilities.</title>
        <authorList>
            <person name="Nagy L.G."/>
            <person name="Riley R."/>
            <person name="Tritt A."/>
            <person name="Adam C."/>
            <person name="Daum C."/>
            <person name="Floudas D."/>
            <person name="Sun H."/>
            <person name="Yadav J.S."/>
            <person name="Pangilinan J."/>
            <person name="Larsson K.H."/>
            <person name="Matsuura K."/>
            <person name="Barry K."/>
            <person name="Labutti K."/>
            <person name="Kuo R."/>
            <person name="Ohm R.A."/>
            <person name="Bhattacharya S.S."/>
            <person name="Shirouzu T."/>
            <person name="Yoshinaga Y."/>
            <person name="Martin F.M."/>
            <person name="Grigoriev I.V."/>
            <person name="Hibbett D.S."/>
        </authorList>
    </citation>
    <scope>NUCLEOTIDE SEQUENCE [LARGE SCALE GENOMIC DNA]</scope>
    <source>
        <strain evidence="2 3">HHB12029</strain>
    </source>
</reference>
<evidence type="ECO:0000313" key="2">
    <source>
        <dbReference type="EMBL" id="KZV81119.1"/>
    </source>
</evidence>
<sequence>MRSHGSADSPLPARAARSRDRPRPKDLIARVRTCACTPRNRASIVTSTHAFASLLERDGSLVTTWSSPARSRHRRRVLSYRTRTYTILNVLCVDYRVQTRICVFGRVVCNDCVEHGSRVSCITSGFDDQRNVAKSSFQRNSVCIRRRSFTVSARPASAACSPGRLGPKDPVAHMLARTRTLRVHKSPLHLASRVSFSFHSSCTLTVRPQPTVHFVCRGCDIRTFKHSYASVPCTDRCVRSRVCVLGCARRFVYNDFVEPGSRVSCDAVDLHSSRTSPSSSRTPSTHSRAPVRVSMDADAPHACPRRARSLRGYSPARSSSRVGSTDAHASATGTTPSLDPDHLGTSYTLTRSLGHRMRVRTVLNVPSADYRGHTRVCASGRTRWLRVICITSHFDDQPNPPKSSFQRRSACCQRRVFASRCAHRTSASTGPLAHHSLRRRCTKIELRLAHIQLLAFADAAVSIPLLRPETVSLHLRT</sequence>
<feature type="region of interest" description="Disordered" evidence="1">
    <location>
        <begin position="1"/>
        <end position="22"/>
    </location>
</feature>
<feature type="compositionally biased region" description="Low complexity" evidence="1">
    <location>
        <begin position="273"/>
        <end position="288"/>
    </location>
</feature>
<keyword evidence="3" id="KW-1185">Reference proteome</keyword>
<feature type="compositionally biased region" description="Low complexity" evidence="1">
    <location>
        <begin position="1"/>
        <end position="15"/>
    </location>
</feature>
<evidence type="ECO:0000313" key="3">
    <source>
        <dbReference type="Proteomes" id="UP000077266"/>
    </source>
</evidence>
<dbReference type="InParanoid" id="A0A165ZB82"/>
<gene>
    <name evidence="2" type="ORF">EXIGLDRAFT_392201</name>
</gene>
<organism evidence="2 3">
    <name type="scientific">Exidia glandulosa HHB12029</name>
    <dbReference type="NCBI Taxonomy" id="1314781"/>
    <lineage>
        <taxon>Eukaryota</taxon>
        <taxon>Fungi</taxon>
        <taxon>Dikarya</taxon>
        <taxon>Basidiomycota</taxon>
        <taxon>Agaricomycotina</taxon>
        <taxon>Agaricomycetes</taxon>
        <taxon>Auriculariales</taxon>
        <taxon>Exidiaceae</taxon>
        <taxon>Exidia</taxon>
    </lineage>
</organism>
<proteinExistence type="predicted"/>
<protein>
    <submittedName>
        <fullName evidence="2">Uncharacterized protein</fullName>
    </submittedName>
</protein>